<proteinExistence type="predicted"/>
<accession>A0A4D6E3T9</accession>
<sequence>MATPHLLTVIVPTDEDIITTTTTCESFVHAFNTAQALGFEEHGMAGTTSLYVLRDEANNVIAQAKIDEIRGA</sequence>
<dbReference type="Proteomes" id="UP000297070">
    <property type="component" value="Segment"/>
</dbReference>
<evidence type="ECO:0000313" key="2">
    <source>
        <dbReference type="EMBL" id="QBZ72820.1"/>
    </source>
</evidence>
<dbReference type="EMBL" id="MK620899">
    <property type="protein sequence ID" value="QBZ72625.1"/>
    <property type="molecule type" value="Genomic_DNA"/>
</dbReference>
<organism evidence="1 3">
    <name type="scientific">Gordonia phage GodonK</name>
    <dbReference type="NCBI Taxonomy" id="2562192"/>
    <lineage>
        <taxon>Viruses</taxon>
        <taxon>Duplodnaviria</taxon>
        <taxon>Heunggongvirae</taxon>
        <taxon>Uroviricota</taxon>
        <taxon>Caudoviricetes</taxon>
        <taxon>Godonkavirus</taxon>
        <taxon>Godonkavirus godonK</taxon>
    </lineage>
</organism>
<evidence type="ECO:0000313" key="1">
    <source>
        <dbReference type="EMBL" id="QBZ72625.1"/>
    </source>
</evidence>
<dbReference type="GeneID" id="55012842"/>
<dbReference type="KEGG" id="vg:55012842"/>
<evidence type="ECO:0000313" key="3">
    <source>
        <dbReference type="Proteomes" id="UP000297070"/>
    </source>
</evidence>
<keyword evidence="3" id="KW-1185">Reference proteome</keyword>
<protein>
    <submittedName>
        <fullName evidence="1">Uncharacterized protein</fullName>
    </submittedName>
</protein>
<gene>
    <name evidence="1" type="primary">6</name>
    <name evidence="2" type="synonym">232</name>
    <name evidence="2" type="ORF">SEA_GODONK_232</name>
    <name evidence="1" type="ORF">SEA_GODONK_6</name>
</gene>
<name>A0A4D6E3T9_9CAUD</name>
<reference evidence="1 3" key="1">
    <citation type="submission" date="2019-03" db="EMBL/GenBank/DDBJ databases">
        <authorList>
            <person name="Douthitt C."/>
            <person name="D'Elia T."/>
            <person name="Bockoras C."/>
            <person name="Boss C."/>
            <person name="Clemons M."/>
            <person name="Green W."/>
            <person name="Harel H."/>
            <person name="Larralde J."/>
            <person name="Lopez M."/>
            <person name="Magana D."/>
            <person name="Miguel M."/>
            <person name="Muschweck L."/>
            <person name="Olivos K."/>
            <person name="Racette D."/>
            <person name="Reynolds M."/>
            <person name="Ru Y."/>
            <person name="Santana M."/>
            <person name="Simon R."/>
            <person name="Smotrilla K."/>
            <person name="Sufficool B."/>
            <person name="Tamayo B."/>
            <person name="Tirado E."/>
            <person name="Vajanyi M."/>
            <person name="Weger M."/>
            <person name="Wehr A."/>
            <person name="Whitaker K."/>
            <person name="Garlena R.A."/>
            <person name="Russell D.A."/>
            <person name="Pope W.H."/>
            <person name="Jacobs-Sera D."/>
            <person name="Hatfull G.F."/>
        </authorList>
    </citation>
    <scope>NUCLEOTIDE SEQUENCE [LARGE SCALE GENOMIC DNA]</scope>
</reference>
<dbReference type="EMBL" id="MK620899">
    <property type="protein sequence ID" value="QBZ72820.1"/>
    <property type="molecule type" value="Genomic_DNA"/>
</dbReference>
<dbReference type="RefSeq" id="YP_009821390.1">
    <property type="nucleotide sequence ID" value="NC_048176.1"/>
</dbReference>